<name>A0A251X7V8_9GAMM</name>
<dbReference type="GO" id="GO:0030170">
    <property type="term" value="F:pyridoxal phosphate binding"/>
    <property type="evidence" value="ECO:0007669"/>
    <property type="project" value="InterPro"/>
</dbReference>
<evidence type="ECO:0000256" key="1">
    <source>
        <dbReference type="ARBA" id="ARBA00001933"/>
    </source>
</evidence>
<evidence type="ECO:0000256" key="4">
    <source>
        <dbReference type="ARBA" id="ARBA00022679"/>
    </source>
</evidence>
<evidence type="ECO:0000313" key="8">
    <source>
        <dbReference type="EMBL" id="OUD13817.1"/>
    </source>
</evidence>
<keyword evidence="9" id="KW-1185">Reference proteome</keyword>
<dbReference type="PANTHER" id="PTHR46383:SF2">
    <property type="entry name" value="AMINOTRANSFERASE"/>
    <property type="match status" value="1"/>
</dbReference>
<evidence type="ECO:0000313" key="9">
    <source>
        <dbReference type="Proteomes" id="UP000194798"/>
    </source>
</evidence>
<organism evidence="8 9">
    <name type="scientific">Thioflexithrix psekupsensis</name>
    <dbReference type="NCBI Taxonomy" id="1570016"/>
    <lineage>
        <taxon>Bacteria</taxon>
        <taxon>Pseudomonadati</taxon>
        <taxon>Pseudomonadota</taxon>
        <taxon>Gammaproteobacteria</taxon>
        <taxon>Thiotrichales</taxon>
        <taxon>Thioflexithrix</taxon>
    </lineage>
</organism>
<evidence type="ECO:0000259" key="7">
    <source>
        <dbReference type="Pfam" id="PF00155"/>
    </source>
</evidence>
<dbReference type="PANTHER" id="PTHR46383">
    <property type="entry name" value="ASPARTATE AMINOTRANSFERASE"/>
    <property type="match status" value="1"/>
</dbReference>
<comment type="cofactor">
    <cofactor evidence="1 6">
        <name>pyridoxal 5'-phosphate</name>
        <dbReference type="ChEBI" id="CHEBI:597326"/>
    </cofactor>
</comment>
<protein>
    <recommendedName>
        <fullName evidence="6">Aminotransferase</fullName>
        <ecNumber evidence="6">2.6.1.-</ecNumber>
    </recommendedName>
</protein>
<dbReference type="InterPro" id="IPR050596">
    <property type="entry name" value="AspAT/PAT-like"/>
</dbReference>
<dbReference type="RefSeq" id="WP_176329752.1">
    <property type="nucleotide sequence ID" value="NZ_MSLT01000012.1"/>
</dbReference>
<dbReference type="InterPro" id="IPR004838">
    <property type="entry name" value="NHTrfase_class1_PyrdxlP-BS"/>
</dbReference>
<dbReference type="InterPro" id="IPR004839">
    <property type="entry name" value="Aminotransferase_I/II_large"/>
</dbReference>
<dbReference type="AlphaFoldDB" id="A0A251X7V8"/>
<dbReference type="InterPro" id="IPR015421">
    <property type="entry name" value="PyrdxlP-dep_Trfase_major"/>
</dbReference>
<feature type="domain" description="Aminotransferase class I/classII large" evidence="7">
    <location>
        <begin position="26"/>
        <end position="338"/>
    </location>
</feature>
<dbReference type="EMBL" id="MSLT01000012">
    <property type="protein sequence ID" value="OUD13817.1"/>
    <property type="molecule type" value="Genomic_DNA"/>
</dbReference>
<gene>
    <name evidence="8" type="ORF">TPSD3_05565</name>
</gene>
<sequence>MGKGVSAFNVFDHVDIQLTPKELSAHTSYGDVNGLQRLRQAIARYYGEKFNYDLNPNRICITDGASGALTIAFALLTSNGGEIILPDSCYPVYRIYANLFAARYQLAHLHPESFHIDIPALKRQISKNTHALLINSPSNPHGAVLSEQELAEICELGVPIIFDEVYQALSLSDKKIPSAIHYSDQHFIVNSFSKSLSIAGFRLGYLIVPERYIEKMTNAKATMNICTSLPSQLVGEMLLKNWDFLIQKHCEMLRKNWQELNRLLPEYHLSLYSIPEAGFFAVFDVSALDKSSLTISLELIRQFALNSAPGIDFQTPDPRFIRLNFACPIEDIAPALNRFSTYLQQNS</sequence>
<dbReference type="GO" id="GO:0006520">
    <property type="term" value="P:amino acid metabolic process"/>
    <property type="evidence" value="ECO:0007669"/>
    <property type="project" value="InterPro"/>
</dbReference>
<dbReference type="GO" id="GO:0008483">
    <property type="term" value="F:transaminase activity"/>
    <property type="evidence" value="ECO:0007669"/>
    <property type="project" value="UniProtKB-KW"/>
</dbReference>
<dbReference type="PROSITE" id="PS00105">
    <property type="entry name" value="AA_TRANSFER_CLASS_1"/>
    <property type="match status" value="1"/>
</dbReference>
<proteinExistence type="inferred from homology"/>
<dbReference type="InterPro" id="IPR015424">
    <property type="entry name" value="PyrdxlP-dep_Trfase"/>
</dbReference>
<accession>A0A251X7V8</accession>
<evidence type="ECO:0000256" key="3">
    <source>
        <dbReference type="ARBA" id="ARBA00022576"/>
    </source>
</evidence>
<reference evidence="8 9" key="1">
    <citation type="submission" date="2016-12" db="EMBL/GenBank/DDBJ databases">
        <title>Thioflexothrix psekupsii D3 genome sequencing and assembly.</title>
        <authorList>
            <person name="Fomenkov A."/>
            <person name="Vincze T."/>
            <person name="Grabovich M."/>
            <person name="Anton B.P."/>
            <person name="Dubinina G."/>
            <person name="Orlova M."/>
            <person name="Belousova E."/>
            <person name="Roberts R.J."/>
        </authorList>
    </citation>
    <scope>NUCLEOTIDE SEQUENCE [LARGE SCALE GENOMIC DNA]</scope>
    <source>
        <strain evidence="8">D3</strain>
    </source>
</reference>
<keyword evidence="4 6" id="KW-0808">Transferase</keyword>
<evidence type="ECO:0000256" key="5">
    <source>
        <dbReference type="ARBA" id="ARBA00022898"/>
    </source>
</evidence>
<dbReference type="Proteomes" id="UP000194798">
    <property type="component" value="Unassembled WGS sequence"/>
</dbReference>
<dbReference type="Gene3D" id="3.40.640.10">
    <property type="entry name" value="Type I PLP-dependent aspartate aminotransferase-like (Major domain)"/>
    <property type="match status" value="1"/>
</dbReference>
<dbReference type="EC" id="2.6.1.-" evidence="6"/>
<comment type="similarity">
    <text evidence="2 6">Belongs to the class-I pyridoxal-phosphate-dependent aminotransferase family.</text>
</comment>
<dbReference type="CDD" id="cd00609">
    <property type="entry name" value="AAT_like"/>
    <property type="match status" value="1"/>
</dbReference>
<keyword evidence="3 6" id="KW-0032">Aminotransferase</keyword>
<evidence type="ECO:0000256" key="2">
    <source>
        <dbReference type="ARBA" id="ARBA00007441"/>
    </source>
</evidence>
<dbReference type="SUPFAM" id="SSF53383">
    <property type="entry name" value="PLP-dependent transferases"/>
    <property type="match status" value="1"/>
</dbReference>
<keyword evidence="5" id="KW-0663">Pyridoxal phosphate</keyword>
<evidence type="ECO:0000256" key="6">
    <source>
        <dbReference type="RuleBase" id="RU000481"/>
    </source>
</evidence>
<dbReference type="Pfam" id="PF00155">
    <property type="entry name" value="Aminotran_1_2"/>
    <property type="match status" value="1"/>
</dbReference>
<comment type="caution">
    <text evidence="8">The sequence shown here is derived from an EMBL/GenBank/DDBJ whole genome shotgun (WGS) entry which is preliminary data.</text>
</comment>